<evidence type="ECO:0000256" key="2">
    <source>
        <dbReference type="ARBA" id="ARBA00022729"/>
    </source>
</evidence>
<keyword evidence="2" id="KW-0732">Signal</keyword>
<dbReference type="Proteomes" id="UP001500449">
    <property type="component" value="Unassembled WGS sequence"/>
</dbReference>
<dbReference type="RefSeq" id="WP_344420814.1">
    <property type="nucleotide sequence ID" value="NZ_BAAAQK010000018.1"/>
</dbReference>
<accession>A0ABN2NEW6</accession>
<evidence type="ECO:0000313" key="5">
    <source>
        <dbReference type="Proteomes" id="UP001500449"/>
    </source>
</evidence>
<dbReference type="InterPro" id="IPR011330">
    <property type="entry name" value="Glyco_hydro/deAcase_b/a-brl"/>
</dbReference>
<dbReference type="Gene3D" id="3.20.20.370">
    <property type="entry name" value="Glycoside hydrolase/deacetylase"/>
    <property type="match status" value="1"/>
</dbReference>
<protein>
    <submittedName>
        <fullName evidence="4">Polysaccharide deacetylase family protein</fullName>
    </submittedName>
</protein>
<evidence type="ECO:0000256" key="1">
    <source>
        <dbReference type="ARBA" id="ARBA00004613"/>
    </source>
</evidence>
<gene>
    <name evidence="4" type="ORF">GCM10009836_46600</name>
</gene>
<dbReference type="PROSITE" id="PS51677">
    <property type="entry name" value="NODB"/>
    <property type="match status" value="1"/>
</dbReference>
<evidence type="ECO:0000259" key="3">
    <source>
        <dbReference type="PROSITE" id="PS51677"/>
    </source>
</evidence>
<keyword evidence="5" id="KW-1185">Reference proteome</keyword>
<organism evidence="4 5">
    <name type="scientific">Pseudonocardia ailaonensis</name>
    <dbReference type="NCBI Taxonomy" id="367279"/>
    <lineage>
        <taxon>Bacteria</taxon>
        <taxon>Bacillati</taxon>
        <taxon>Actinomycetota</taxon>
        <taxon>Actinomycetes</taxon>
        <taxon>Pseudonocardiales</taxon>
        <taxon>Pseudonocardiaceae</taxon>
        <taxon>Pseudonocardia</taxon>
    </lineage>
</organism>
<dbReference type="InterPro" id="IPR002509">
    <property type="entry name" value="NODB_dom"/>
</dbReference>
<dbReference type="EMBL" id="BAAAQK010000018">
    <property type="protein sequence ID" value="GAA1861136.1"/>
    <property type="molecule type" value="Genomic_DNA"/>
</dbReference>
<feature type="domain" description="NodB homology" evidence="3">
    <location>
        <begin position="82"/>
        <end position="330"/>
    </location>
</feature>
<dbReference type="PANTHER" id="PTHR34216:SF3">
    <property type="entry name" value="POLY-BETA-1,6-N-ACETYL-D-GLUCOSAMINE N-DEACETYLASE"/>
    <property type="match status" value="1"/>
</dbReference>
<comment type="caution">
    <text evidence="4">The sequence shown here is derived from an EMBL/GenBank/DDBJ whole genome shotgun (WGS) entry which is preliminary data.</text>
</comment>
<evidence type="ECO:0000313" key="4">
    <source>
        <dbReference type="EMBL" id="GAA1861136.1"/>
    </source>
</evidence>
<proteinExistence type="predicted"/>
<dbReference type="PANTHER" id="PTHR34216">
    <property type="match status" value="1"/>
</dbReference>
<name>A0ABN2NEW6_9PSEU</name>
<dbReference type="InterPro" id="IPR051398">
    <property type="entry name" value="Polysacch_Deacetylase"/>
</dbReference>
<dbReference type="Pfam" id="PF01522">
    <property type="entry name" value="Polysacc_deac_1"/>
    <property type="match status" value="1"/>
</dbReference>
<dbReference type="CDD" id="cd10918">
    <property type="entry name" value="CE4_NodB_like_5s_6s"/>
    <property type="match status" value="1"/>
</dbReference>
<sequence length="330" mass="35821">MAVTRNLSTVLVRSGLDRLVSRTWRGLLILNYHRIGTPAPGADPDLYSCGTEDFERQLDLLAERFEIVPAGSADLTATRPARRIAITVDDGYADQLGAARALAARGLPGTFFVCTGFVDEPHHAWWDEIAGLLEGPLPAALPASPWGEAITLAGRERQEVRRQVNGLYKQRAADRGEEFLDWLAAAVGRARPDRASAAKDWMSWDDVRTIRDLGMEIGAHTVSHPVLATLDEERQRAEIAGSVERLEEEVGGIDLFSYPVGARSSFDAVTTRLATEIGIRRSFSFYGGTNDGGCCAHDVRRAGVFLPHTPEVVVAMATVPGVLASPARHA</sequence>
<dbReference type="SUPFAM" id="SSF88713">
    <property type="entry name" value="Glycoside hydrolase/deacetylase"/>
    <property type="match status" value="1"/>
</dbReference>
<reference evidence="4 5" key="1">
    <citation type="journal article" date="2019" name="Int. J. Syst. Evol. Microbiol.">
        <title>The Global Catalogue of Microorganisms (GCM) 10K type strain sequencing project: providing services to taxonomists for standard genome sequencing and annotation.</title>
        <authorList>
            <consortium name="The Broad Institute Genomics Platform"/>
            <consortium name="The Broad Institute Genome Sequencing Center for Infectious Disease"/>
            <person name="Wu L."/>
            <person name="Ma J."/>
        </authorList>
    </citation>
    <scope>NUCLEOTIDE SEQUENCE [LARGE SCALE GENOMIC DNA]</scope>
    <source>
        <strain evidence="4 5">JCM 16009</strain>
    </source>
</reference>
<comment type="subcellular location">
    <subcellularLocation>
        <location evidence="1">Secreted</location>
    </subcellularLocation>
</comment>